<protein>
    <recommendedName>
        <fullName evidence="1">DUF6894 domain-containing protein</fullName>
    </recommendedName>
</protein>
<evidence type="ECO:0000313" key="2">
    <source>
        <dbReference type="EMBL" id="RJT29378.1"/>
    </source>
</evidence>
<proteinExistence type="predicted"/>
<dbReference type="Proteomes" id="UP000275530">
    <property type="component" value="Unassembled WGS sequence"/>
</dbReference>
<dbReference type="AlphaFoldDB" id="A0A6M7TRH3"/>
<dbReference type="InterPro" id="IPR054189">
    <property type="entry name" value="DUF6894"/>
</dbReference>
<dbReference type="EMBL" id="QZXA01000015">
    <property type="protein sequence ID" value="RJT29378.1"/>
    <property type="molecule type" value="Genomic_DNA"/>
</dbReference>
<evidence type="ECO:0000259" key="1">
    <source>
        <dbReference type="Pfam" id="PF21834"/>
    </source>
</evidence>
<feature type="domain" description="DUF6894" evidence="1">
    <location>
        <begin position="6"/>
        <end position="75"/>
    </location>
</feature>
<name>A0A6M7TRH3_9HYPH</name>
<comment type="caution">
    <text evidence="2">The sequence shown here is derived from an EMBL/GenBank/DDBJ whole genome shotgun (WGS) entry which is preliminary data.</text>
</comment>
<keyword evidence="3" id="KW-1185">Reference proteome</keyword>
<reference evidence="2 3" key="1">
    <citation type="submission" date="2018-09" db="EMBL/GenBank/DDBJ databases">
        <title>Mesorhizobium carmichaelinearum sp. nov. isolated from Carmichaelinea spp. root nodules in New Zealand.</title>
        <authorList>
            <person name="De Meyer S.E."/>
        </authorList>
    </citation>
    <scope>NUCLEOTIDE SEQUENCE [LARGE SCALE GENOMIC DNA]</scope>
    <source>
        <strain evidence="2 3">LMG 28313</strain>
    </source>
</reference>
<organism evidence="2 3">
    <name type="scientific">Mesorhizobium jarvisii</name>
    <dbReference type="NCBI Taxonomy" id="1777867"/>
    <lineage>
        <taxon>Bacteria</taxon>
        <taxon>Pseudomonadati</taxon>
        <taxon>Pseudomonadota</taxon>
        <taxon>Alphaproteobacteria</taxon>
        <taxon>Hyphomicrobiales</taxon>
        <taxon>Phyllobacteriaceae</taxon>
        <taxon>Mesorhizobium</taxon>
    </lineage>
</organism>
<gene>
    <name evidence="2" type="ORF">D3242_29360</name>
</gene>
<dbReference type="RefSeq" id="WP_019863986.1">
    <property type="nucleotide sequence ID" value="NZ_QZXA01000015.1"/>
</dbReference>
<sequence length="82" mass="9532">MRWIVRYFMNVRYRGRLIPDPDGDELENEEAVQGHALANAYDLVFHTRMDSLRSWFDCSFEVTDESGITVLVMPFGEVVSET</sequence>
<dbReference type="Pfam" id="PF21834">
    <property type="entry name" value="DUF6894"/>
    <property type="match status" value="1"/>
</dbReference>
<evidence type="ECO:0000313" key="3">
    <source>
        <dbReference type="Proteomes" id="UP000275530"/>
    </source>
</evidence>
<accession>A0A6M7TRH3</accession>